<accession>A0A5C7FK99</accession>
<keyword evidence="5" id="KW-1185">Reference proteome</keyword>
<comment type="caution">
    <text evidence="4">The sequence shown here is derived from an EMBL/GenBank/DDBJ whole genome shotgun (WGS) entry which is preliminary data.</text>
</comment>
<dbReference type="Gene3D" id="3.40.50.1580">
    <property type="entry name" value="Nucleoside phosphorylase domain"/>
    <property type="match status" value="1"/>
</dbReference>
<evidence type="ECO:0000256" key="1">
    <source>
        <dbReference type="HAMAP-Rule" id="MF_00991"/>
    </source>
</evidence>
<evidence type="ECO:0000259" key="3">
    <source>
        <dbReference type="Pfam" id="PF01048"/>
    </source>
</evidence>
<name>A0A5C7FK99_9BACT</name>
<keyword evidence="1" id="KW-0474">Menaquinone biosynthesis</keyword>
<dbReference type="GO" id="GO:0008930">
    <property type="term" value="F:methylthioadenosine nucleosidase activity"/>
    <property type="evidence" value="ECO:0007669"/>
    <property type="project" value="TreeGrafter"/>
</dbReference>
<dbReference type="GO" id="GO:0009234">
    <property type="term" value="P:menaquinone biosynthetic process"/>
    <property type="evidence" value="ECO:0007669"/>
    <property type="project" value="UniProtKB-UniRule"/>
</dbReference>
<dbReference type="NCBIfam" id="TIGR03664">
    <property type="entry name" value="fut_nucase"/>
    <property type="match status" value="1"/>
</dbReference>
<dbReference type="PANTHER" id="PTHR46832">
    <property type="entry name" value="5'-METHYLTHIOADENOSINE/S-ADENOSYLHOMOCYSTEINE NUCLEOSIDASE"/>
    <property type="match status" value="1"/>
</dbReference>
<comment type="catalytic activity">
    <reaction evidence="1">
        <text>futalosine + H2O = dehypoxanthine futalosine + hypoxanthine</text>
        <dbReference type="Rhea" id="RHEA:25904"/>
        <dbReference type="ChEBI" id="CHEBI:15377"/>
        <dbReference type="ChEBI" id="CHEBI:17368"/>
        <dbReference type="ChEBI" id="CHEBI:58863"/>
        <dbReference type="ChEBI" id="CHEBI:58864"/>
        <dbReference type="EC" id="3.2.2.26"/>
    </reaction>
</comment>
<dbReference type="GO" id="GO:0008782">
    <property type="term" value="F:adenosylhomocysteine nucleosidase activity"/>
    <property type="evidence" value="ECO:0007669"/>
    <property type="project" value="TreeGrafter"/>
</dbReference>
<comment type="pathway">
    <text evidence="1">Quinol/quinone metabolism; menaquinone biosynthesis.</text>
</comment>
<dbReference type="Pfam" id="PF01048">
    <property type="entry name" value="PNP_UDP_1"/>
    <property type="match status" value="1"/>
</dbReference>
<dbReference type="RefSeq" id="WP_147929848.1">
    <property type="nucleotide sequence ID" value="NZ_VOXD01000007.1"/>
</dbReference>
<feature type="domain" description="Nucleoside phosphorylase" evidence="3">
    <location>
        <begin position="23"/>
        <end position="225"/>
    </location>
</feature>
<dbReference type="InterPro" id="IPR000845">
    <property type="entry name" value="Nucleoside_phosphorylase_d"/>
</dbReference>
<gene>
    <name evidence="1 4" type="primary">mqnB</name>
    <name evidence="4" type="ORF">FUA23_06130</name>
</gene>
<protein>
    <recommendedName>
        <fullName evidence="1 2">Futalosine hydrolase</fullName>
        <shortName evidence="1">FL hydrolase</shortName>
        <ecNumber evidence="1 2">3.2.2.26</ecNumber>
    </recommendedName>
    <alternativeName>
        <fullName evidence="1">Futalosine nucleosidase</fullName>
    </alternativeName>
    <alternativeName>
        <fullName evidence="1">Menaquinone biosynthetic enzyme MqnB</fullName>
    </alternativeName>
</protein>
<evidence type="ECO:0000313" key="4">
    <source>
        <dbReference type="EMBL" id="TXF90366.1"/>
    </source>
</evidence>
<dbReference type="GO" id="GO:0005829">
    <property type="term" value="C:cytosol"/>
    <property type="evidence" value="ECO:0007669"/>
    <property type="project" value="TreeGrafter"/>
</dbReference>
<keyword evidence="4" id="KW-0326">Glycosidase</keyword>
<dbReference type="EC" id="3.2.2.26" evidence="1 2"/>
<dbReference type="GO" id="GO:0009116">
    <property type="term" value="P:nucleoside metabolic process"/>
    <property type="evidence" value="ECO:0007669"/>
    <property type="project" value="InterPro"/>
</dbReference>
<dbReference type="InterPro" id="IPR019963">
    <property type="entry name" value="FL_hydrolase_MqnB"/>
</dbReference>
<dbReference type="OrthoDB" id="9788270at2"/>
<dbReference type="SUPFAM" id="SSF53167">
    <property type="entry name" value="Purine and uridine phosphorylases"/>
    <property type="match status" value="1"/>
</dbReference>
<dbReference type="AlphaFoldDB" id="A0A5C7FK99"/>
<dbReference type="EMBL" id="VOXD01000007">
    <property type="protein sequence ID" value="TXF90366.1"/>
    <property type="molecule type" value="Genomic_DNA"/>
</dbReference>
<reference evidence="4 5" key="1">
    <citation type="submission" date="2019-08" db="EMBL/GenBank/DDBJ databases">
        <title>Lewinella sp. strain SSH13 Genome sequencing and assembly.</title>
        <authorList>
            <person name="Kim I."/>
        </authorList>
    </citation>
    <scope>NUCLEOTIDE SEQUENCE [LARGE SCALE GENOMIC DNA]</scope>
    <source>
        <strain evidence="4 5">SSH13</strain>
    </source>
</reference>
<dbReference type="UniPathway" id="UPA00079"/>
<comment type="function">
    <text evidence="1">Catalyzes the hydrolysis of futalosine (FL) to dehypoxanthine futalosine (DHFL) and hypoxanthine, a step in the biosynthesis of menaquinone (MK, vitamin K2).</text>
</comment>
<dbReference type="GO" id="GO:0019284">
    <property type="term" value="P:L-methionine salvage from S-adenosylmethionine"/>
    <property type="evidence" value="ECO:0007669"/>
    <property type="project" value="TreeGrafter"/>
</dbReference>
<comment type="similarity">
    <text evidence="1">Belongs to the PNP/UDP phosphorylase family. Futalosine hydrolase subfamily.</text>
</comment>
<sequence length="227" mass="24174">MNILLTAATLFEIEPTVNWLRARAETETGNVLNFGQVTIEVVFTGVGLTATAYALGARFGAGNLPSLAIQAGVGGAIDQNLELGQVVRVSSERFGDLGAEDKDGRHLSLAEIGLHPGLPFNQQEVLESPAGLASLPFPHVAAISVNRVNGSAKSIAMMKARFPEAQVESMEGAAFFYACLQNGIEPLQLRAVSNYVAPRDRDSWQMKEAILALNEQLQALLGAFIAP</sequence>
<dbReference type="PANTHER" id="PTHR46832:SF2">
    <property type="entry name" value="FUTALOSINE HYDROLASE"/>
    <property type="match status" value="1"/>
</dbReference>
<proteinExistence type="inferred from homology"/>
<dbReference type="Proteomes" id="UP000321907">
    <property type="component" value="Unassembled WGS sequence"/>
</dbReference>
<evidence type="ECO:0000256" key="2">
    <source>
        <dbReference type="NCBIfam" id="TIGR03664"/>
    </source>
</evidence>
<evidence type="ECO:0000313" key="5">
    <source>
        <dbReference type="Proteomes" id="UP000321907"/>
    </source>
</evidence>
<dbReference type="HAMAP" id="MF_00991">
    <property type="entry name" value="MqnB"/>
    <property type="match status" value="1"/>
</dbReference>
<keyword evidence="1 4" id="KW-0378">Hydrolase</keyword>
<organism evidence="4 5">
    <name type="scientific">Neolewinella aurantiaca</name>
    <dbReference type="NCBI Taxonomy" id="2602767"/>
    <lineage>
        <taxon>Bacteria</taxon>
        <taxon>Pseudomonadati</taxon>
        <taxon>Bacteroidota</taxon>
        <taxon>Saprospiria</taxon>
        <taxon>Saprospirales</taxon>
        <taxon>Lewinellaceae</taxon>
        <taxon>Neolewinella</taxon>
    </lineage>
</organism>
<dbReference type="InterPro" id="IPR035994">
    <property type="entry name" value="Nucleoside_phosphorylase_sf"/>
</dbReference>